<dbReference type="PANTHER" id="PTHR11690">
    <property type="entry name" value="AMILORIDE-SENSITIVE SODIUM CHANNEL-RELATED"/>
    <property type="match status" value="1"/>
</dbReference>
<reference evidence="15" key="1">
    <citation type="submission" date="2025-08" db="UniProtKB">
        <authorList>
            <consortium name="RefSeq"/>
        </authorList>
    </citation>
    <scope>IDENTIFICATION</scope>
</reference>
<feature type="transmembrane region" description="Helical" evidence="13">
    <location>
        <begin position="438"/>
        <end position="464"/>
    </location>
</feature>
<keyword evidence="8 12" id="KW-0406">Ion transport</keyword>
<dbReference type="PANTHER" id="PTHR11690:SF240">
    <property type="entry name" value="PICKPOCKET 25-RELATED"/>
    <property type="match status" value="1"/>
</dbReference>
<keyword evidence="7" id="KW-0915">Sodium</keyword>
<dbReference type="RefSeq" id="XP_052740745.1">
    <property type="nucleotide sequence ID" value="XM_052884785.1"/>
</dbReference>
<dbReference type="Gene3D" id="1.10.287.820">
    <property type="entry name" value="Acid-sensing ion channel domain"/>
    <property type="match status" value="1"/>
</dbReference>
<evidence type="ECO:0000256" key="4">
    <source>
        <dbReference type="ARBA" id="ARBA00022461"/>
    </source>
</evidence>
<evidence type="ECO:0000256" key="12">
    <source>
        <dbReference type="RuleBase" id="RU000679"/>
    </source>
</evidence>
<keyword evidence="4 12" id="KW-0894">Sodium channel</keyword>
<name>A0ABM3LNU1_BICAN</name>
<evidence type="ECO:0000256" key="3">
    <source>
        <dbReference type="ARBA" id="ARBA00022448"/>
    </source>
</evidence>
<keyword evidence="10 12" id="KW-0739">Sodium transport</keyword>
<organism evidence="14 15">
    <name type="scientific">Bicyclus anynana</name>
    <name type="common">Squinting bush brown butterfly</name>
    <dbReference type="NCBI Taxonomy" id="110368"/>
    <lineage>
        <taxon>Eukaryota</taxon>
        <taxon>Metazoa</taxon>
        <taxon>Ecdysozoa</taxon>
        <taxon>Arthropoda</taxon>
        <taxon>Hexapoda</taxon>
        <taxon>Insecta</taxon>
        <taxon>Pterygota</taxon>
        <taxon>Neoptera</taxon>
        <taxon>Endopterygota</taxon>
        <taxon>Lepidoptera</taxon>
        <taxon>Glossata</taxon>
        <taxon>Ditrysia</taxon>
        <taxon>Papilionoidea</taxon>
        <taxon>Nymphalidae</taxon>
        <taxon>Satyrinae</taxon>
        <taxon>Satyrini</taxon>
        <taxon>Mycalesina</taxon>
        <taxon>Bicyclus</taxon>
    </lineage>
</organism>
<keyword evidence="11 12" id="KW-0407">Ion channel</keyword>
<evidence type="ECO:0000313" key="14">
    <source>
        <dbReference type="Proteomes" id="UP001652582"/>
    </source>
</evidence>
<gene>
    <name evidence="15" type="primary">LOC112050973</name>
</gene>
<sequence>MYPQKEFLAMLIRQDQRRYNRRHFKKPRKRPLPYVKQKMKTFLAMFFETSSIHGLSHLVAAGRHPCEIFLWLTMVIISVCGTLYLSSATWERYQSSPTVVSMERDMLAWNTTFPCVTLCPEVKIDYMKLERYVEKSNVEDKEALRNFIKALANATYDNFDTVPHYDGIKSDDYLDLLLDLSALFKPTLTTSTSGFDLQIMPTITEMGLCYSINSKVAVYNSPEYRRANRWDTVVNKNPVFFVHPLDGEVFAQVNITSSYSGTLHGPMEVPDITSKLHHSPEKMYMTLYVKTISVYTSPEAASLSVAQRRCRFQHENNLKHNSIYTYNMCRIDCRIRLCLQYCQCIPHFYRRIDNEQICDVSGLHCLHKHRDLISDLIDESGKKVENCSCFPVCDDVNYITDTYELQSWVIATTTLQWGMVTFPRTRYKRDIIFGYSDVLVAVGGMAGLFLGCSVISFIEISYFFTLRLFFYARDNLGKSTPSIVKH</sequence>
<evidence type="ECO:0000256" key="7">
    <source>
        <dbReference type="ARBA" id="ARBA00023053"/>
    </source>
</evidence>
<comment type="similarity">
    <text evidence="2 12">Belongs to the amiloride-sensitive sodium channel (TC 1.A.6) family.</text>
</comment>
<evidence type="ECO:0000256" key="8">
    <source>
        <dbReference type="ARBA" id="ARBA00023065"/>
    </source>
</evidence>
<keyword evidence="14" id="KW-1185">Reference proteome</keyword>
<accession>A0ABM3LNU1</accession>
<evidence type="ECO:0000256" key="2">
    <source>
        <dbReference type="ARBA" id="ARBA00007193"/>
    </source>
</evidence>
<feature type="transmembrane region" description="Helical" evidence="13">
    <location>
        <begin position="68"/>
        <end position="86"/>
    </location>
</feature>
<evidence type="ECO:0000256" key="1">
    <source>
        <dbReference type="ARBA" id="ARBA00004141"/>
    </source>
</evidence>
<keyword evidence="5 12" id="KW-0812">Transmembrane</keyword>
<evidence type="ECO:0000256" key="9">
    <source>
        <dbReference type="ARBA" id="ARBA00023136"/>
    </source>
</evidence>
<dbReference type="Gene3D" id="1.10.287.770">
    <property type="entry name" value="YojJ-like"/>
    <property type="match status" value="1"/>
</dbReference>
<comment type="subcellular location">
    <subcellularLocation>
        <location evidence="1">Membrane</location>
        <topology evidence="1">Multi-pass membrane protein</topology>
    </subcellularLocation>
</comment>
<evidence type="ECO:0000313" key="15">
    <source>
        <dbReference type="RefSeq" id="XP_052740745.1"/>
    </source>
</evidence>
<dbReference type="Pfam" id="PF00858">
    <property type="entry name" value="ASC"/>
    <property type="match status" value="1"/>
</dbReference>
<keyword evidence="6 13" id="KW-1133">Transmembrane helix</keyword>
<evidence type="ECO:0000256" key="5">
    <source>
        <dbReference type="ARBA" id="ARBA00022692"/>
    </source>
</evidence>
<evidence type="ECO:0000256" key="11">
    <source>
        <dbReference type="ARBA" id="ARBA00023303"/>
    </source>
</evidence>
<evidence type="ECO:0000256" key="6">
    <source>
        <dbReference type="ARBA" id="ARBA00022989"/>
    </source>
</evidence>
<proteinExistence type="inferred from homology"/>
<dbReference type="InterPro" id="IPR001873">
    <property type="entry name" value="ENaC"/>
</dbReference>
<keyword evidence="9 13" id="KW-0472">Membrane</keyword>
<dbReference type="Proteomes" id="UP001652582">
    <property type="component" value="Chromosome 12"/>
</dbReference>
<dbReference type="GeneID" id="112050973"/>
<evidence type="ECO:0000256" key="13">
    <source>
        <dbReference type="SAM" id="Phobius"/>
    </source>
</evidence>
<evidence type="ECO:0000256" key="10">
    <source>
        <dbReference type="ARBA" id="ARBA00023201"/>
    </source>
</evidence>
<protein>
    <submittedName>
        <fullName evidence="15">Sodium channel protein Nach-like</fullName>
    </submittedName>
</protein>
<keyword evidence="3 12" id="KW-0813">Transport</keyword>